<evidence type="ECO:0000313" key="7">
    <source>
        <dbReference type="EMBL" id="TDT30869.1"/>
    </source>
</evidence>
<comment type="catalytic activity">
    <reaction evidence="1">
        <text>(4aS,6R)-4a-hydroxy-L-erythro-5,6,7,8-tetrahydrobiopterin = (6R)-L-erythro-6,7-dihydrobiopterin + H2O</text>
        <dbReference type="Rhea" id="RHEA:11920"/>
        <dbReference type="ChEBI" id="CHEBI:15377"/>
        <dbReference type="ChEBI" id="CHEBI:15642"/>
        <dbReference type="ChEBI" id="CHEBI:43120"/>
        <dbReference type="EC" id="4.2.1.96"/>
    </reaction>
</comment>
<dbReference type="Pfam" id="PF01329">
    <property type="entry name" value="Pterin_4a"/>
    <property type="match status" value="1"/>
</dbReference>
<proteinExistence type="inferred from homology"/>
<gene>
    <name evidence="7" type="ORF">CLV29_2275</name>
</gene>
<protein>
    <recommendedName>
        <fullName evidence="4">Putative pterin-4-alpha-carbinolamine dehydratase</fullName>
        <ecNumber evidence="3">4.2.1.96</ecNumber>
    </recommendedName>
</protein>
<dbReference type="AlphaFoldDB" id="A0A4R7J3F4"/>
<evidence type="ECO:0000256" key="3">
    <source>
        <dbReference type="ARBA" id="ARBA00013252"/>
    </source>
</evidence>
<evidence type="ECO:0000256" key="5">
    <source>
        <dbReference type="ARBA" id="ARBA00023239"/>
    </source>
</evidence>
<evidence type="ECO:0000256" key="2">
    <source>
        <dbReference type="ARBA" id="ARBA00006472"/>
    </source>
</evidence>
<organism evidence="7 8">
    <name type="scientific">Naumannella halotolerans</name>
    <dbReference type="NCBI Taxonomy" id="993414"/>
    <lineage>
        <taxon>Bacteria</taxon>
        <taxon>Bacillati</taxon>
        <taxon>Actinomycetota</taxon>
        <taxon>Actinomycetes</taxon>
        <taxon>Propionibacteriales</taxon>
        <taxon>Propionibacteriaceae</taxon>
        <taxon>Naumannella</taxon>
    </lineage>
</organism>
<feature type="domain" description="Glyoxalase-like" evidence="6">
    <location>
        <begin position="116"/>
        <end position="218"/>
    </location>
</feature>
<comment type="similarity">
    <text evidence="2">Belongs to the pterin-4-alpha-carbinolamine dehydratase family.</text>
</comment>
<keyword evidence="8" id="KW-1185">Reference proteome</keyword>
<evidence type="ECO:0000256" key="1">
    <source>
        <dbReference type="ARBA" id="ARBA00001554"/>
    </source>
</evidence>
<dbReference type="EC" id="4.2.1.96" evidence="3"/>
<dbReference type="SUPFAM" id="SSF54593">
    <property type="entry name" value="Glyoxalase/Bleomycin resistance protein/Dihydroxybiphenyl dioxygenase"/>
    <property type="match status" value="1"/>
</dbReference>
<keyword evidence="5" id="KW-0456">Lyase</keyword>
<evidence type="ECO:0000256" key="4">
    <source>
        <dbReference type="ARBA" id="ARBA00021735"/>
    </source>
</evidence>
<dbReference type="Proteomes" id="UP000295371">
    <property type="component" value="Unassembled WGS sequence"/>
</dbReference>
<sequence>MGTARNNEGMGRLSNDEVHAAGLSDWRILASTLHATFETGDFRTGADFVAGLTELAERADHHPEVRLSYPRVSVQLSSHDIGGLSERDVNLAREISALAADRGISGAPAELALLELALDTADPAGVGAFWSAVLTGTPDNVDGDDVIDPRERVPLLWLQRTDPHAAPRQRFHLDLWLGREQVEDRIVAALAAGGTVVDDSPETFTVLADPEGNKVCLCVAEGR</sequence>
<dbReference type="GO" id="GO:0006729">
    <property type="term" value="P:tetrahydrobiopterin biosynthetic process"/>
    <property type="evidence" value="ECO:0007669"/>
    <property type="project" value="InterPro"/>
</dbReference>
<dbReference type="Gene3D" id="3.30.1360.20">
    <property type="entry name" value="Transcriptional coactivator/pterin dehydratase"/>
    <property type="match status" value="1"/>
</dbReference>
<evidence type="ECO:0000259" key="6">
    <source>
        <dbReference type="Pfam" id="PF18029"/>
    </source>
</evidence>
<name>A0A4R7J3F4_9ACTN</name>
<dbReference type="EMBL" id="SOAW01000002">
    <property type="protein sequence ID" value="TDT30869.1"/>
    <property type="molecule type" value="Genomic_DNA"/>
</dbReference>
<dbReference type="PANTHER" id="PTHR12599">
    <property type="entry name" value="PTERIN-4-ALPHA-CARBINOLAMINE DEHYDRATASE"/>
    <property type="match status" value="1"/>
</dbReference>
<dbReference type="SUPFAM" id="SSF55248">
    <property type="entry name" value="PCD-like"/>
    <property type="match status" value="1"/>
</dbReference>
<comment type="caution">
    <text evidence="7">The sequence shown here is derived from an EMBL/GenBank/DDBJ whole genome shotgun (WGS) entry which is preliminary data.</text>
</comment>
<reference evidence="7 8" key="1">
    <citation type="submission" date="2019-03" db="EMBL/GenBank/DDBJ databases">
        <title>Genomic Encyclopedia of Archaeal and Bacterial Type Strains, Phase II (KMG-II): from individual species to whole genera.</title>
        <authorList>
            <person name="Goeker M."/>
        </authorList>
    </citation>
    <scope>NUCLEOTIDE SEQUENCE [LARGE SCALE GENOMIC DNA]</scope>
    <source>
        <strain evidence="7 8">DSM 24323</strain>
    </source>
</reference>
<dbReference type="InterPro" id="IPR036428">
    <property type="entry name" value="PCD_sf"/>
</dbReference>
<dbReference type="Gene3D" id="3.10.180.10">
    <property type="entry name" value="2,3-Dihydroxybiphenyl 1,2-Dioxygenase, domain 1"/>
    <property type="match status" value="1"/>
</dbReference>
<evidence type="ECO:0000313" key="8">
    <source>
        <dbReference type="Proteomes" id="UP000295371"/>
    </source>
</evidence>
<dbReference type="InterPro" id="IPR041581">
    <property type="entry name" value="Glyoxalase_6"/>
</dbReference>
<accession>A0A4R7J3F4</accession>
<dbReference type="CDD" id="cd00488">
    <property type="entry name" value="PCD_DCoH"/>
    <property type="match status" value="1"/>
</dbReference>
<dbReference type="InterPro" id="IPR029068">
    <property type="entry name" value="Glyas_Bleomycin-R_OHBP_Dase"/>
</dbReference>
<dbReference type="PANTHER" id="PTHR12599:SF0">
    <property type="entry name" value="PTERIN-4-ALPHA-CARBINOLAMINE DEHYDRATASE"/>
    <property type="match status" value="1"/>
</dbReference>
<dbReference type="GO" id="GO:0008124">
    <property type="term" value="F:4-alpha-hydroxytetrahydrobiopterin dehydratase activity"/>
    <property type="evidence" value="ECO:0007669"/>
    <property type="project" value="UniProtKB-EC"/>
</dbReference>
<dbReference type="Pfam" id="PF18029">
    <property type="entry name" value="Glyoxalase_6"/>
    <property type="match status" value="1"/>
</dbReference>
<dbReference type="InterPro" id="IPR001533">
    <property type="entry name" value="Pterin_deHydtase"/>
</dbReference>